<dbReference type="PANTHER" id="PTHR13697">
    <property type="entry name" value="PHOSPHOFRUCTOKINASE"/>
    <property type="match status" value="1"/>
</dbReference>
<evidence type="ECO:0000259" key="10">
    <source>
        <dbReference type="Pfam" id="PF00365"/>
    </source>
</evidence>
<dbReference type="GO" id="GO:0046872">
    <property type="term" value="F:metal ion binding"/>
    <property type="evidence" value="ECO:0007669"/>
    <property type="project" value="UniProtKB-KW"/>
</dbReference>
<dbReference type="PANTHER" id="PTHR13697:SF52">
    <property type="entry name" value="ATP-DEPENDENT 6-PHOSPHOFRUCTOKINASE 3"/>
    <property type="match status" value="1"/>
</dbReference>
<evidence type="ECO:0000256" key="7">
    <source>
        <dbReference type="ARBA" id="ARBA00022842"/>
    </source>
</evidence>
<evidence type="ECO:0000256" key="9">
    <source>
        <dbReference type="ARBA" id="ARBA00038478"/>
    </source>
</evidence>
<dbReference type="GO" id="GO:0061621">
    <property type="term" value="P:canonical glycolysis"/>
    <property type="evidence" value="ECO:0007669"/>
    <property type="project" value="TreeGrafter"/>
</dbReference>
<evidence type="ECO:0000256" key="3">
    <source>
        <dbReference type="ARBA" id="ARBA00022490"/>
    </source>
</evidence>
<comment type="similarity">
    <text evidence="9">Belongs to the phosphofructokinase type A (PFKA) family.</text>
</comment>
<dbReference type="GO" id="GO:0006002">
    <property type="term" value="P:fructose 6-phosphate metabolic process"/>
    <property type="evidence" value="ECO:0007669"/>
    <property type="project" value="InterPro"/>
</dbReference>
<dbReference type="GO" id="GO:0030388">
    <property type="term" value="P:fructose 1,6-bisphosphate metabolic process"/>
    <property type="evidence" value="ECO:0007669"/>
    <property type="project" value="TreeGrafter"/>
</dbReference>
<dbReference type="InterPro" id="IPR012003">
    <property type="entry name" value="ATP_PFK_prok-type"/>
</dbReference>
<dbReference type="RefSeq" id="WP_141785635.1">
    <property type="nucleotide sequence ID" value="NZ_BAAAIK010000011.1"/>
</dbReference>
<dbReference type="AlphaFoldDB" id="A0A542YUA3"/>
<dbReference type="GO" id="GO:0070095">
    <property type="term" value="F:fructose-6-phosphate binding"/>
    <property type="evidence" value="ECO:0007669"/>
    <property type="project" value="TreeGrafter"/>
</dbReference>
<dbReference type="GO" id="GO:0003872">
    <property type="term" value="F:6-phosphofructokinase activity"/>
    <property type="evidence" value="ECO:0007669"/>
    <property type="project" value="InterPro"/>
</dbReference>
<gene>
    <name evidence="11" type="ORF">FB467_2819</name>
</gene>
<keyword evidence="6 11" id="KW-0418">Kinase</keyword>
<evidence type="ECO:0000256" key="8">
    <source>
        <dbReference type="ARBA" id="ARBA00023152"/>
    </source>
</evidence>
<sequence>MRIGILTGGGDVPGLNPCIKAVVNRVHEEGHQVVGIRRGWGGLLRTDPEDPDSMAENLVTLDPRVVRTVDRSGGTFLHSSRTNPGKVKTDEVPDFLAGGVSGDGPHDLTAHALKVVEAAGIDVLIPIGGDDTLSYGLRMHQEGVPTIAIPKTMDNDVHGTDYCIGFSTAITRGVQFIHNLRTSTGSHERIAVVELFGRYSGETSLITAYLAGVDRALIPEVPFDIDRVCEMLVADKKANPSSYAMVTISEGATIEGGDMMLSGEADAYGHRKLGGIGQVTGELIKERTGEGIVYQQVGYLMRSGSPDSLDLMVATNYAVMAADLALDGSTGRMVALRNGSYTSVPIAVTGEGVKRVDVDELYDVASYRPKVRHVRGKPMFLY</sequence>
<dbReference type="InterPro" id="IPR035966">
    <property type="entry name" value="PKF_sf"/>
</dbReference>
<evidence type="ECO:0000256" key="1">
    <source>
        <dbReference type="ARBA" id="ARBA00001946"/>
    </source>
</evidence>
<feature type="domain" description="Phosphofructokinase" evidence="10">
    <location>
        <begin position="2"/>
        <end position="324"/>
    </location>
</feature>
<evidence type="ECO:0000313" key="12">
    <source>
        <dbReference type="Proteomes" id="UP000319516"/>
    </source>
</evidence>
<dbReference type="OrthoDB" id="9802503at2"/>
<evidence type="ECO:0000256" key="6">
    <source>
        <dbReference type="ARBA" id="ARBA00022777"/>
    </source>
</evidence>
<comment type="pathway">
    <text evidence="2">Carbohydrate degradation; glycolysis; D-glyceraldehyde 3-phosphate and glycerone phosphate from D-glucose: step 3/4.</text>
</comment>
<name>A0A542YUA3_9MICO</name>
<dbReference type="Proteomes" id="UP000319516">
    <property type="component" value="Unassembled WGS sequence"/>
</dbReference>
<dbReference type="GO" id="GO:0016208">
    <property type="term" value="F:AMP binding"/>
    <property type="evidence" value="ECO:0007669"/>
    <property type="project" value="TreeGrafter"/>
</dbReference>
<dbReference type="EMBL" id="VFOP01000001">
    <property type="protein sequence ID" value="TQL51668.1"/>
    <property type="molecule type" value="Genomic_DNA"/>
</dbReference>
<dbReference type="Gene3D" id="3.40.50.450">
    <property type="match status" value="1"/>
</dbReference>
<proteinExistence type="inferred from homology"/>
<dbReference type="GO" id="GO:0005945">
    <property type="term" value="C:6-phosphofructokinase complex"/>
    <property type="evidence" value="ECO:0007669"/>
    <property type="project" value="TreeGrafter"/>
</dbReference>
<dbReference type="Pfam" id="PF00365">
    <property type="entry name" value="PFK"/>
    <property type="match status" value="1"/>
</dbReference>
<evidence type="ECO:0000313" key="11">
    <source>
        <dbReference type="EMBL" id="TQL51668.1"/>
    </source>
</evidence>
<dbReference type="InterPro" id="IPR000023">
    <property type="entry name" value="Phosphofructokinase_dom"/>
</dbReference>
<keyword evidence="8" id="KW-0324">Glycolysis</keyword>
<dbReference type="SUPFAM" id="SSF53784">
    <property type="entry name" value="Phosphofructokinase"/>
    <property type="match status" value="1"/>
</dbReference>
<dbReference type="GO" id="GO:0042802">
    <property type="term" value="F:identical protein binding"/>
    <property type="evidence" value="ECO:0007669"/>
    <property type="project" value="TreeGrafter"/>
</dbReference>
<comment type="caution">
    <text evidence="11">The sequence shown here is derived from an EMBL/GenBank/DDBJ whole genome shotgun (WGS) entry which is preliminary data.</text>
</comment>
<organism evidence="11 12">
    <name type="scientific">Ornithinicoccus hortensis</name>
    <dbReference type="NCBI Taxonomy" id="82346"/>
    <lineage>
        <taxon>Bacteria</taxon>
        <taxon>Bacillati</taxon>
        <taxon>Actinomycetota</taxon>
        <taxon>Actinomycetes</taxon>
        <taxon>Micrococcales</taxon>
        <taxon>Intrasporangiaceae</taxon>
        <taxon>Ornithinicoccus</taxon>
    </lineage>
</organism>
<dbReference type="GO" id="GO:0048029">
    <property type="term" value="F:monosaccharide binding"/>
    <property type="evidence" value="ECO:0007669"/>
    <property type="project" value="TreeGrafter"/>
</dbReference>
<keyword evidence="12" id="KW-1185">Reference proteome</keyword>
<dbReference type="PIRSF" id="PIRSF000532">
    <property type="entry name" value="ATP_PFK_prok"/>
    <property type="match status" value="1"/>
</dbReference>
<keyword evidence="4" id="KW-0808">Transferase</keyword>
<accession>A0A542YUA3</accession>
<dbReference type="InterPro" id="IPR022953">
    <property type="entry name" value="ATP_PFK"/>
</dbReference>
<evidence type="ECO:0000256" key="4">
    <source>
        <dbReference type="ARBA" id="ARBA00022679"/>
    </source>
</evidence>
<dbReference type="GO" id="GO:0005524">
    <property type="term" value="F:ATP binding"/>
    <property type="evidence" value="ECO:0007669"/>
    <property type="project" value="InterPro"/>
</dbReference>
<protein>
    <submittedName>
        <fullName evidence="11">Pyrophosphate-dependent phosphofructokinase</fullName>
    </submittedName>
</protein>
<keyword evidence="5" id="KW-0479">Metal-binding</keyword>
<dbReference type="UniPathway" id="UPA00109">
    <property type="reaction ID" value="UER00182"/>
</dbReference>
<keyword evidence="3" id="KW-0963">Cytoplasm</keyword>
<dbReference type="Gene3D" id="3.40.50.460">
    <property type="entry name" value="Phosphofructokinase domain"/>
    <property type="match status" value="1"/>
</dbReference>
<comment type="cofactor">
    <cofactor evidence="1">
        <name>Mg(2+)</name>
        <dbReference type="ChEBI" id="CHEBI:18420"/>
    </cofactor>
</comment>
<dbReference type="PRINTS" id="PR00476">
    <property type="entry name" value="PHFRCTKINASE"/>
</dbReference>
<evidence type="ECO:0000256" key="5">
    <source>
        <dbReference type="ARBA" id="ARBA00022723"/>
    </source>
</evidence>
<evidence type="ECO:0000256" key="2">
    <source>
        <dbReference type="ARBA" id="ARBA00004679"/>
    </source>
</evidence>
<reference evidence="11 12" key="1">
    <citation type="submission" date="2019-06" db="EMBL/GenBank/DDBJ databases">
        <title>Sequencing the genomes of 1000 actinobacteria strains.</title>
        <authorList>
            <person name="Klenk H.-P."/>
        </authorList>
    </citation>
    <scope>NUCLEOTIDE SEQUENCE [LARGE SCALE GENOMIC DNA]</scope>
    <source>
        <strain evidence="11 12">DSM 12335</strain>
    </source>
</reference>
<keyword evidence="7" id="KW-0460">Magnesium</keyword>